<keyword evidence="2" id="KW-1185">Reference proteome</keyword>
<dbReference type="Proteomes" id="UP000007807">
    <property type="component" value="Chromosome"/>
</dbReference>
<organism evidence="1 2">
    <name type="scientific">Methanothrix soehngenii (strain ATCC 5969 / DSM 3671 / JCM 10134 / NBRC 103675 / OCM 69 / GP-6)</name>
    <name type="common">Methanosaeta concilii</name>
    <dbReference type="NCBI Taxonomy" id="990316"/>
    <lineage>
        <taxon>Archaea</taxon>
        <taxon>Methanobacteriati</taxon>
        <taxon>Methanobacteriota</taxon>
        <taxon>Stenosarchaea group</taxon>
        <taxon>Methanomicrobia</taxon>
        <taxon>Methanotrichales</taxon>
        <taxon>Methanotrichaceae</taxon>
        <taxon>Methanothrix</taxon>
    </lineage>
</organism>
<gene>
    <name evidence="1" type="ordered locus">MCON_3339</name>
</gene>
<evidence type="ECO:0000313" key="2">
    <source>
        <dbReference type="Proteomes" id="UP000007807"/>
    </source>
</evidence>
<dbReference type="InParanoid" id="F4BV23"/>
<name>F4BV23_METSG</name>
<proteinExistence type="predicted"/>
<dbReference type="AlphaFoldDB" id="F4BV23"/>
<reference evidence="1 2" key="1">
    <citation type="journal article" date="2011" name="J. Bacteriol.">
        <title>Complete genome sequence of Methanosaeta concilii, a specialist in aceticlastic methanogenesis.</title>
        <authorList>
            <person name="Barber R.D."/>
            <person name="Zhang L."/>
            <person name="Harnack M."/>
            <person name="Olson M.V."/>
            <person name="Kaul R."/>
            <person name="Ingram-Smith C."/>
            <person name="Smith K.S."/>
        </authorList>
    </citation>
    <scope>NUCLEOTIDE SEQUENCE [LARGE SCALE GENOMIC DNA]</scope>
    <source>
        <strain evidence="2">ATCC 5969 / DSM 3671 / JCM 10134 / NBRC 103675 / OCM 69 / GP-6</strain>
    </source>
</reference>
<evidence type="ECO:0000313" key="1">
    <source>
        <dbReference type="EMBL" id="AEB69593.1"/>
    </source>
</evidence>
<dbReference type="EMBL" id="CP002565">
    <property type="protein sequence ID" value="AEB69593.1"/>
    <property type="molecule type" value="Genomic_DNA"/>
</dbReference>
<dbReference type="STRING" id="990316.MCON_3339"/>
<sequence length="139" mass="15553">MNKAREKANISKHEYTIQSSQFSFRNGELQLSALNKACPFVDRECLDGGCMAWRQGDCRLISKSGILSPFELKLQDAAPLMYRSLLDLVRILEESSKDCGKCGPDLWNYAQQIRAGLLNELIRAELAGAGIRAEDRDAE</sequence>
<dbReference type="HOGENOM" id="CLU_1840561_0_0_2"/>
<dbReference type="KEGG" id="mcj:MCON_3339"/>
<accession>F4BV23</accession>
<protein>
    <submittedName>
        <fullName evidence="1">Uncharacterized protein</fullName>
    </submittedName>
</protein>